<keyword evidence="4 8" id="KW-1133">Transmembrane helix</keyword>
<reference evidence="9" key="1">
    <citation type="submission" date="2022-01" db="EMBL/GenBank/DDBJ databases">
        <authorList>
            <person name="King R."/>
        </authorList>
    </citation>
    <scope>NUCLEOTIDE SEQUENCE</scope>
</reference>
<feature type="transmembrane region" description="Helical" evidence="8">
    <location>
        <begin position="132"/>
        <end position="153"/>
    </location>
</feature>
<comment type="subcellular location">
    <subcellularLocation>
        <location evidence="1">Membrane</location>
        <topology evidence="1">Multi-pass membrane protein</topology>
    </subcellularLocation>
</comment>
<keyword evidence="10" id="KW-1185">Reference proteome</keyword>
<proteinExistence type="inferred from homology"/>
<evidence type="ECO:0000313" key="10">
    <source>
        <dbReference type="Proteomes" id="UP001153737"/>
    </source>
</evidence>
<dbReference type="GO" id="GO:0005739">
    <property type="term" value="C:mitochondrion"/>
    <property type="evidence" value="ECO:0007669"/>
    <property type="project" value="TreeGrafter"/>
</dbReference>
<sequence>MNSRVINNVGKTGIKYSFIPFASLFGVDKLENLTETELKADKTVEESGSDRLKRMFSVDEFGSISKEVSSILQVAAMSTFIGGMYGGIINSRTAYLEFMKNNEATKFTTHLEAKQKLQDKVTISFGKGAFKWGWRLTLFCTSFVGIATTVQVYKGKCGIMEYVAAGGLTGALYKFNMGPRGWIVGGGLGSLLGLICGGTTVGLLKLGGISMEDARYWQYQWKDHRNEYFRKGMEEYLEKEDFAVIKLHDDKVGEAGKDIKNLNLNDRKHVESEK</sequence>
<protein>
    <recommendedName>
        <fullName evidence="6">Complex I assembly factor TIMMDC1, mitochondrial</fullName>
    </recommendedName>
    <alternativeName>
        <fullName evidence="7">Translocase of inner mitochondrial membrane domain-containing protein 1</fullName>
    </alternativeName>
</protein>
<evidence type="ECO:0000256" key="6">
    <source>
        <dbReference type="ARBA" id="ARBA00040778"/>
    </source>
</evidence>
<accession>A0A9P0GV73</accession>
<dbReference type="Pfam" id="PF02466">
    <property type="entry name" value="Tim17"/>
    <property type="match status" value="1"/>
</dbReference>
<dbReference type="OrthoDB" id="5826189at2759"/>
<dbReference type="EMBL" id="OU896711">
    <property type="protein sequence ID" value="CAH1170376.1"/>
    <property type="molecule type" value="Genomic_DNA"/>
</dbReference>
<evidence type="ECO:0000313" key="9">
    <source>
        <dbReference type="EMBL" id="CAH1170376.1"/>
    </source>
</evidence>
<dbReference type="Proteomes" id="UP001153737">
    <property type="component" value="Chromosome 5"/>
</dbReference>
<dbReference type="GO" id="GO:0016020">
    <property type="term" value="C:membrane"/>
    <property type="evidence" value="ECO:0007669"/>
    <property type="project" value="UniProtKB-SubCell"/>
</dbReference>
<evidence type="ECO:0000256" key="8">
    <source>
        <dbReference type="SAM" id="Phobius"/>
    </source>
</evidence>
<dbReference type="PANTHER" id="PTHR13002">
    <property type="entry name" value="C3ORF1 PROTEIN-RELATED"/>
    <property type="match status" value="1"/>
</dbReference>
<evidence type="ECO:0000256" key="2">
    <source>
        <dbReference type="ARBA" id="ARBA00008444"/>
    </source>
</evidence>
<dbReference type="InterPro" id="IPR055299">
    <property type="entry name" value="TIMMDC1"/>
</dbReference>
<reference evidence="9" key="2">
    <citation type="submission" date="2022-10" db="EMBL/GenBank/DDBJ databases">
        <authorList>
            <consortium name="ENA_rothamsted_submissions"/>
            <consortium name="culmorum"/>
            <person name="King R."/>
        </authorList>
    </citation>
    <scope>NUCLEOTIDE SEQUENCE</scope>
</reference>
<evidence type="ECO:0000256" key="7">
    <source>
        <dbReference type="ARBA" id="ARBA00041344"/>
    </source>
</evidence>
<evidence type="ECO:0000256" key="3">
    <source>
        <dbReference type="ARBA" id="ARBA00022692"/>
    </source>
</evidence>
<feature type="transmembrane region" description="Helical" evidence="8">
    <location>
        <begin position="182"/>
        <end position="204"/>
    </location>
</feature>
<dbReference type="AlphaFoldDB" id="A0A9P0GV73"/>
<comment type="similarity">
    <text evidence="2">Belongs to the Tim17/Tim22/Tim23 family.</text>
</comment>
<organism evidence="9 10">
    <name type="scientific">Phaedon cochleariae</name>
    <name type="common">Mustard beetle</name>
    <dbReference type="NCBI Taxonomy" id="80249"/>
    <lineage>
        <taxon>Eukaryota</taxon>
        <taxon>Metazoa</taxon>
        <taxon>Ecdysozoa</taxon>
        <taxon>Arthropoda</taxon>
        <taxon>Hexapoda</taxon>
        <taxon>Insecta</taxon>
        <taxon>Pterygota</taxon>
        <taxon>Neoptera</taxon>
        <taxon>Endopterygota</taxon>
        <taxon>Coleoptera</taxon>
        <taxon>Polyphaga</taxon>
        <taxon>Cucujiformia</taxon>
        <taxon>Chrysomeloidea</taxon>
        <taxon>Chrysomelidae</taxon>
        <taxon>Chrysomelinae</taxon>
        <taxon>Chrysomelini</taxon>
        <taxon>Phaedon</taxon>
    </lineage>
</organism>
<dbReference type="PANTHER" id="PTHR13002:SF1">
    <property type="entry name" value="COMPLEX I ASSEMBLY FACTOR TIMMDC1, MITOCHONDRIAL"/>
    <property type="match status" value="1"/>
</dbReference>
<keyword evidence="3 8" id="KW-0812">Transmembrane</keyword>
<evidence type="ECO:0000256" key="1">
    <source>
        <dbReference type="ARBA" id="ARBA00004141"/>
    </source>
</evidence>
<name>A0A9P0GV73_PHACE</name>
<evidence type="ECO:0000256" key="5">
    <source>
        <dbReference type="ARBA" id="ARBA00023136"/>
    </source>
</evidence>
<keyword evidence="5 8" id="KW-0472">Membrane</keyword>
<gene>
    <name evidence="9" type="ORF">PHAECO_LOCUS9305</name>
</gene>
<dbReference type="GO" id="GO:0032981">
    <property type="term" value="P:mitochondrial respiratory chain complex I assembly"/>
    <property type="evidence" value="ECO:0007669"/>
    <property type="project" value="InterPro"/>
</dbReference>
<evidence type="ECO:0000256" key="4">
    <source>
        <dbReference type="ARBA" id="ARBA00022989"/>
    </source>
</evidence>